<keyword evidence="1" id="KW-0812">Transmembrane</keyword>
<dbReference type="Proteomes" id="UP000749559">
    <property type="component" value="Unassembled WGS sequence"/>
</dbReference>
<dbReference type="PANTHER" id="PTHR23121">
    <property type="entry name" value="SODIUM-DEPENDENT GLUCOSE TRANSPORTER 1"/>
    <property type="match status" value="1"/>
</dbReference>
<proteinExistence type="predicted"/>
<evidence type="ECO:0000256" key="3">
    <source>
        <dbReference type="ARBA" id="ARBA00023136"/>
    </source>
</evidence>
<keyword evidence="5" id="KW-1185">Reference proteome</keyword>
<keyword evidence="3" id="KW-0472">Membrane</keyword>
<evidence type="ECO:0000313" key="4">
    <source>
        <dbReference type="EMBL" id="CAH1786716.1"/>
    </source>
</evidence>
<evidence type="ECO:0000256" key="1">
    <source>
        <dbReference type="ARBA" id="ARBA00022692"/>
    </source>
</evidence>
<keyword evidence="2" id="KW-1133">Transmembrane helix</keyword>
<comment type="caution">
    <text evidence="4">The sequence shown here is derived from an EMBL/GenBank/DDBJ whole genome shotgun (WGS) entry which is preliminary data.</text>
</comment>
<protein>
    <submittedName>
        <fullName evidence="4">Uncharacterized protein</fullName>
    </submittedName>
</protein>
<dbReference type="OrthoDB" id="546893at2759"/>
<evidence type="ECO:0000313" key="5">
    <source>
        <dbReference type="Proteomes" id="UP000749559"/>
    </source>
</evidence>
<dbReference type="InterPro" id="IPR036259">
    <property type="entry name" value="MFS_trans_sf"/>
</dbReference>
<dbReference type="AlphaFoldDB" id="A0A8J1U265"/>
<dbReference type="EMBL" id="CAIIXF020000006">
    <property type="protein sequence ID" value="CAH1786716.1"/>
    <property type="molecule type" value="Genomic_DNA"/>
</dbReference>
<organism evidence="4 5">
    <name type="scientific">Owenia fusiformis</name>
    <name type="common">Polychaete worm</name>
    <dbReference type="NCBI Taxonomy" id="6347"/>
    <lineage>
        <taxon>Eukaryota</taxon>
        <taxon>Metazoa</taxon>
        <taxon>Spiralia</taxon>
        <taxon>Lophotrochozoa</taxon>
        <taxon>Annelida</taxon>
        <taxon>Polychaeta</taxon>
        <taxon>Sedentaria</taxon>
        <taxon>Canalipalpata</taxon>
        <taxon>Sabellida</taxon>
        <taxon>Oweniida</taxon>
        <taxon>Oweniidae</taxon>
        <taxon>Owenia</taxon>
    </lineage>
</organism>
<sequence>MKKNQMQKKINERQPLKWITTILLFASYTGLGMTEGLLPTTFLDLRDQLGVDTAKMSFAFTTRYAGIGLGGIAAGCLTNMKSVNKTLLVGAYMMVASVLVIVMPWLHNFALVMLLIGTTGILNGTTDTVHNVLMILTWGQQSGPYLQGLHLSYSVGAFITQAIAIPFLSTSIYSAHNNTESMFFDEMPLKNSTKLSNGNLMMNESNNANTFNGTANCPTYATIMTKSYIQFLYMIIGVYIGVMGLSYCILARFNRKNNYTPVNIAEDGNEATNQTNDKLPRYYKIKFLMLLGLIFFSFGSLQTTIGGLLIPFVVQCLQWTKPKGSLIRSAFLIAFPVSSLLSIPIFATKFISVTQLIVMNVTMILSSGIIFAIFVQKHFIVIWITMLISGIGQAGLFVPMLLWYKENIMSVTTGLIPSIQISTQCLGAVSVPLLTGYLIDKVQVMCFPYVIMTFSILISSLSCVTYGSARLYKKRCKQKNKNVTELIKVEITT</sequence>
<evidence type="ECO:0000256" key="2">
    <source>
        <dbReference type="ARBA" id="ARBA00022989"/>
    </source>
</evidence>
<dbReference type="SUPFAM" id="SSF103473">
    <property type="entry name" value="MFS general substrate transporter"/>
    <property type="match status" value="1"/>
</dbReference>
<reference evidence="4" key="1">
    <citation type="submission" date="2022-03" db="EMBL/GenBank/DDBJ databases">
        <authorList>
            <person name="Martin C."/>
        </authorList>
    </citation>
    <scope>NUCLEOTIDE SEQUENCE</scope>
</reference>
<gene>
    <name evidence="4" type="ORF">OFUS_LOCUS12555</name>
</gene>
<dbReference type="Gene3D" id="1.20.1250.20">
    <property type="entry name" value="MFS general substrate transporter like domains"/>
    <property type="match status" value="2"/>
</dbReference>
<accession>A0A8J1U265</accession>
<dbReference type="PANTHER" id="PTHR23121:SF9">
    <property type="entry name" value="SODIUM-DEPENDENT GLUCOSE TRANSPORTER 1"/>
    <property type="match status" value="1"/>
</dbReference>
<name>A0A8J1U265_OWEFU</name>